<gene>
    <name evidence="4" type="ORF">BGO89_11185</name>
</gene>
<feature type="signal peptide" evidence="2">
    <location>
        <begin position="1"/>
        <end position="18"/>
    </location>
</feature>
<dbReference type="GO" id="GO:0030246">
    <property type="term" value="F:carbohydrate binding"/>
    <property type="evidence" value="ECO:0007669"/>
    <property type="project" value="InterPro"/>
</dbReference>
<accession>A0A1M3KX90</accession>
<dbReference type="Gene3D" id="1.25.40.10">
    <property type="entry name" value="Tetratricopeptide repeat domain"/>
    <property type="match status" value="1"/>
</dbReference>
<sequence length="1140" mass="124717">MKTIFLALLLAASLPVLATAQRSTMPGVVVNENGTSTTLRVVKLDVSVRITGTLAVTTMDMTVHNPFPRILEGEFEFPITEGQTISRFALDINGHVRDGVVVPKEKARATFEAIIKRKVDPALMEWTRGNTFRSRIYPLPANGTRRIVIAYEQQLRASSDGYLYSLPFAFTDTVRTFSFVMDVAAFGTRPVLSGSDWKDVDFTPNGRTYHAETHLENAVIDRLFQCLIPVTSGKTFTAVNDFDGRKYFATFLGIPSQRTRRIAPSRITLAWDASLSGMKRDIDKELNVLDNLFRLYPNVDVTLAPFAIGALPVQKFRITSGNWSALRTALRSMVYDGGTQFATAPLAGGGTDLYLLFSDGISTFGAASAPPGDAEVITIASSTTANHASLSDIARRSGGSYLNLAEGTIDDAVDLLAYRPVRLASVRVEQGDVDGLYPVGGQVANDMITVGGILKSDEAVIELQFESGPGTARLERIRISGREDFDSGTTVARLWAHSELGRYGADPVRNEAAITAIGQRFGIVTQGTSLIVLELLEDYVRFNIAPPASEPALLAQWTERRKGIVDDSVRRRSLHKEEMLALWNQRKEWYDRVFEPYVPPVTDIPMREPDSTAFTFKTPVPLKIRNGTTGILRGLVTGTDGKPVSGATVRILGTTRGGLTRNNGTYYITNVPAGDYTVRINMPASGAVRDTVSTNLTVLPGHEQTVDARFRRGVIDFYESNGAMDREGPLPAASVKGNGFNIRGSRASGAVVRTQAVEITDQLSDGFAAGSGNAAEPVVEAEVSQRSDDVTLTETARALTTPLPAAPESSDALMPAKSPQNREGTTDRFKKEATAATTSGRIMLIDSDSSTSYLSAMKAAKPADAYRIYLTLRPQYENSPQFYLDAADILRSKGRLAEALRVLSNIAELKAEDHEQLRVLAGRLLQLGHADLAVLMYEDVLRIRGEEPQSYRDLGLALAAAKRYPDAIRYLYAVVDRPWDNRFPEVEMIALNELNHLVAKNGLSVDTTVVDPRFIGNMPVDVRIVLAWDADNTDVDMWVTDPSGEKCFYGHRETTIGGRISRDLTGGYGPEEFLLKNAAKGAYKVQANYYGNSRQRASGPATIQLELYTHYGKPNETKKTITLPLTGNKQTLDIGTLMME</sequence>
<proteinExistence type="predicted"/>
<dbReference type="InterPro" id="IPR036465">
    <property type="entry name" value="vWFA_dom_sf"/>
</dbReference>
<dbReference type="Proteomes" id="UP000184233">
    <property type="component" value="Unassembled WGS sequence"/>
</dbReference>
<dbReference type="InterPro" id="IPR013784">
    <property type="entry name" value="Carb-bd-like_fold"/>
</dbReference>
<dbReference type="InterPro" id="IPR013694">
    <property type="entry name" value="VIT"/>
</dbReference>
<evidence type="ECO:0000313" key="5">
    <source>
        <dbReference type="Proteomes" id="UP000184233"/>
    </source>
</evidence>
<dbReference type="AlphaFoldDB" id="A0A1M3KX90"/>
<dbReference type="SUPFAM" id="SSF49452">
    <property type="entry name" value="Starch-binding domain-like"/>
    <property type="match status" value="1"/>
</dbReference>
<dbReference type="PANTHER" id="PTHR45737">
    <property type="entry name" value="VON WILLEBRAND FACTOR A DOMAIN-CONTAINING PROTEIN 5A"/>
    <property type="match status" value="1"/>
</dbReference>
<dbReference type="Pfam" id="PF08487">
    <property type="entry name" value="VIT"/>
    <property type="match status" value="1"/>
</dbReference>
<dbReference type="Gene3D" id="3.40.50.410">
    <property type="entry name" value="von Willebrand factor, type A domain"/>
    <property type="match status" value="1"/>
</dbReference>
<dbReference type="EMBL" id="MKVH01000024">
    <property type="protein sequence ID" value="OJX57066.1"/>
    <property type="molecule type" value="Genomic_DNA"/>
</dbReference>
<name>A0A1M3KX90_9BACT</name>
<dbReference type="SUPFAM" id="SSF48452">
    <property type="entry name" value="TPR-like"/>
    <property type="match status" value="1"/>
</dbReference>
<dbReference type="Pfam" id="PF09906">
    <property type="entry name" value="DUF2135"/>
    <property type="match status" value="1"/>
</dbReference>
<evidence type="ECO:0000256" key="1">
    <source>
        <dbReference type="SAM" id="MobiDB-lite"/>
    </source>
</evidence>
<feature type="chain" id="PRO_5012160232" description="VIT domain-containing protein" evidence="2">
    <location>
        <begin position="19"/>
        <end position="1140"/>
    </location>
</feature>
<feature type="region of interest" description="Disordered" evidence="1">
    <location>
        <begin position="799"/>
        <end position="833"/>
    </location>
</feature>
<dbReference type="Gene3D" id="2.60.40.1120">
    <property type="entry name" value="Carboxypeptidase-like, regulatory domain"/>
    <property type="match status" value="1"/>
</dbReference>
<dbReference type="PANTHER" id="PTHR45737:SF6">
    <property type="entry name" value="VON WILLEBRAND FACTOR A DOMAIN-CONTAINING PROTEIN 5A"/>
    <property type="match status" value="1"/>
</dbReference>
<evidence type="ECO:0000313" key="4">
    <source>
        <dbReference type="EMBL" id="OJX57066.1"/>
    </source>
</evidence>
<dbReference type="InterPro" id="IPR011990">
    <property type="entry name" value="TPR-like_helical_dom_sf"/>
</dbReference>
<evidence type="ECO:0000256" key="2">
    <source>
        <dbReference type="SAM" id="SignalP"/>
    </source>
</evidence>
<dbReference type="PROSITE" id="PS51468">
    <property type="entry name" value="VIT"/>
    <property type="match status" value="1"/>
</dbReference>
<feature type="compositionally biased region" description="Basic and acidic residues" evidence="1">
    <location>
        <begin position="824"/>
        <end position="833"/>
    </location>
</feature>
<feature type="compositionally biased region" description="Low complexity" evidence="1">
    <location>
        <begin position="799"/>
        <end position="808"/>
    </location>
</feature>
<dbReference type="STRING" id="1895771.BGO89_11185"/>
<feature type="domain" description="VIT" evidence="3">
    <location>
        <begin position="25"/>
        <end position="153"/>
    </location>
</feature>
<evidence type="ECO:0000259" key="3">
    <source>
        <dbReference type="PROSITE" id="PS51468"/>
    </source>
</evidence>
<comment type="caution">
    <text evidence="4">The sequence shown here is derived from an EMBL/GenBank/DDBJ whole genome shotgun (WGS) entry which is preliminary data.</text>
</comment>
<dbReference type="Gene3D" id="2.60.120.380">
    <property type="match status" value="1"/>
</dbReference>
<dbReference type="InterPro" id="IPR019220">
    <property type="entry name" value="DUF2135"/>
</dbReference>
<keyword evidence="2" id="KW-0732">Signal</keyword>
<organism evidence="4 5">
    <name type="scientific">Candidatus Kapaibacterium thiocyanatum</name>
    <dbReference type="NCBI Taxonomy" id="1895771"/>
    <lineage>
        <taxon>Bacteria</taxon>
        <taxon>Pseudomonadati</taxon>
        <taxon>Candidatus Kapaibacteriota</taxon>
        <taxon>Candidatus Kapaibacteriia</taxon>
        <taxon>Candidatus Kapaibacteriales</taxon>
        <taxon>Candidatus Kapaibacteriaceae</taxon>
        <taxon>Candidatus Kapaibacterium</taxon>
    </lineage>
</organism>
<dbReference type="Pfam" id="PF13620">
    <property type="entry name" value="CarboxypepD_reg"/>
    <property type="match status" value="1"/>
</dbReference>
<reference evidence="4 5" key="1">
    <citation type="submission" date="2016-09" db="EMBL/GenBank/DDBJ databases">
        <title>Genome-resolved meta-omics ties microbial dynamics to process performance in biotechnology for thiocyanate degradation.</title>
        <authorList>
            <person name="Kantor R.S."/>
            <person name="Huddy R.J."/>
            <person name="Iyer R."/>
            <person name="Thomas B.C."/>
            <person name="Brown C.T."/>
            <person name="Anantharaman K."/>
            <person name="Tringe S."/>
            <person name="Hettich R.L."/>
            <person name="Harrison S.T."/>
            <person name="Banfield J.F."/>
        </authorList>
    </citation>
    <scope>NUCLEOTIDE SEQUENCE [LARGE SCALE GENOMIC DNA]</scope>
    <source>
        <strain evidence="4">59-99</strain>
    </source>
</reference>
<protein>
    <recommendedName>
        <fullName evidence="3">VIT domain-containing protein</fullName>
    </recommendedName>
</protein>